<keyword evidence="2" id="KW-1185">Reference proteome</keyword>
<dbReference type="EMBL" id="JAAARO010000007">
    <property type="protein sequence ID" value="KAF5744719.1"/>
    <property type="molecule type" value="Genomic_DNA"/>
</dbReference>
<reference evidence="1 2" key="1">
    <citation type="journal article" date="2020" name="Nat. Commun.">
        <title>Genome of Tripterygium wilfordii and identification of cytochrome P450 involved in triptolide biosynthesis.</title>
        <authorList>
            <person name="Tu L."/>
            <person name="Su P."/>
            <person name="Zhang Z."/>
            <person name="Gao L."/>
            <person name="Wang J."/>
            <person name="Hu T."/>
            <person name="Zhou J."/>
            <person name="Zhang Y."/>
            <person name="Zhao Y."/>
            <person name="Liu Y."/>
            <person name="Song Y."/>
            <person name="Tong Y."/>
            <person name="Lu Y."/>
            <person name="Yang J."/>
            <person name="Xu C."/>
            <person name="Jia M."/>
            <person name="Peters R.J."/>
            <person name="Huang L."/>
            <person name="Gao W."/>
        </authorList>
    </citation>
    <scope>NUCLEOTIDE SEQUENCE [LARGE SCALE GENOMIC DNA]</scope>
    <source>
        <strain evidence="2">cv. XIE 37</strain>
        <tissue evidence="1">Leaf</tissue>
    </source>
</reference>
<evidence type="ECO:0000313" key="1">
    <source>
        <dbReference type="EMBL" id="KAF5744719.1"/>
    </source>
</evidence>
<accession>A0A7J7DEN0</accession>
<sequence length="101" mass="11720">MMIRAYMDTWSLEVTSSGHIHWSPVGELIFYNILKLVQLLIILCCLKNSKIFLDAVLYFSKAREVFQMTDLLQMSEGKSFQISFAVEGFFLVFATCLTHHY</sequence>
<gene>
    <name evidence="1" type="ORF">HS088_TW07G00298</name>
</gene>
<protein>
    <submittedName>
        <fullName evidence="1">Uncharacterized protein</fullName>
    </submittedName>
</protein>
<proteinExistence type="predicted"/>
<name>A0A7J7DEN0_TRIWF</name>
<comment type="caution">
    <text evidence="1">The sequence shown here is derived from an EMBL/GenBank/DDBJ whole genome shotgun (WGS) entry which is preliminary data.</text>
</comment>
<dbReference type="Proteomes" id="UP000593562">
    <property type="component" value="Unassembled WGS sequence"/>
</dbReference>
<dbReference type="InParanoid" id="A0A7J7DEN0"/>
<evidence type="ECO:0000313" key="2">
    <source>
        <dbReference type="Proteomes" id="UP000593562"/>
    </source>
</evidence>
<dbReference type="AlphaFoldDB" id="A0A7J7DEN0"/>
<organism evidence="1 2">
    <name type="scientific">Tripterygium wilfordii</name>
    <name type="common">Thunder God vine</name>
    <dbReference type="NCBI Taxonomy" id="458696"/>
    <lineage>
        <taxon>Eukaryota</taxon>
        <taxon>Viridiplantae</taxon>
        <taxon>Streptophyta</taxon>
        <taxon>Embryophyta</taxon>
        <taxon>Tracheophyta</taxon>
        <taxon>Spermatophyta</taxon>
        <taxon>Magnoliopsida</taxon>
        <taxon>eudicotyledons</taxon>
        <taxon>Gunneridae</taxon>
        <taxon>Pentapetalae</taxon>
        <taxon>rosids</taxon>
        <taxon>fabids</taxon>
        <taxon>Celastrales</taxon>
        <taxon>Celastraceae</taxon>
        <taxon>Tripterygium</taxon>
    </lineage>
</organism>